<keyword evidence="2" id="KW-0378">Hydrolase</keyword>
<accession>A0A481YSE5</accession>
<feature type="domain" description="HNH nuclease" evidence="1">
    <location>
        <begin position="215"/>
        <end position="262"/>
    </location>
</feature>
<dbReference type="Pfam" id="PF07453">
    <property type="entry name" value="NUMOD1"/>
    <property type="match status" value="3"/>
</dbReference>
<proteinExistence type="predicted"/>
<feature type="domain" description="HNH nuclease" evidence="1">
    <location>
        <begin position="56"/>
        <end position="105"/>
    </location>
</feature>
<reference evidence="2" key="1">
    <citation type="journal article" date="2019" name="MBio">
        <title>Virus Genomes from Deep Sea Sediments Expand the Ocean Megavirome and Support Independent Origins of Viral Gigantism.</title>
        <authorList>
            <person name="Backstrom D."/>
            <person name="Yutin N."/>
            <person name="Jorgensen S.L."/>
            <person name="Dharamshi J."/>
            <person name="Homa F."/>
            <person name="Zaremba-Niedwiedzka K."/>
            <person name="Spang A."/>
            <person name="Wolf Y.I."/>
            <person name="Koonin E.V."/>
            <person name="Ettema T.J."/>
        </authorList>
    </citation>
    <scope>NUCLEOTIDE SEQUENCE</scope>
</reference>
<dbReference type="GO" id="GO:0004519">
    <property type="term" value="F:endonuclease activity"/>
    <property type="evidence" value="ECO:0007669"/>
    <property type="project" value="UniProtKB-KW"/>
</dbReference>
<dbReference type="SMART" id="SM00497">
    <property type="entry name" value="IENR1"/>
    <property type="match status" value="3"/>
</dbReference>
<dbReference type="EMBL" id="MK500331">
    <property type="protein sequence ID" value="QBK86138.1"/>
    <property type="molecule type" value="Genomic_DNA"/>
</dbReference>
<dbReference type="InterPro" id="IPR044925">
    <property type="entry name" value="His-Me_finger_sf"/>
</dbReference>
<evidence type="ECO:0000313" key="2">
    <source>
        <dbReference type="EMBL" id="QBK86138.1"/>
    </source>
</evidence>
<gene>
    <name evidence="2" type="ORF">LCMAC101_07330</name>
</gene>
<organism evidence="2">
    <name type="scientific">Marseillevirus LCMAC101</name>
    <dbReference type="NCBI Taxonomy" id="2506602"/>
    <lineage>
        <taxon>Viruses</taxon>
        <taxon>Varidnaviria</taxon>
        <taxon>Bamfordvirae</taxon>
        <taxon>Nucleocytoviricota</taxon>
        <taxon>Megaviricetes</taxon>
        <taxon>Pimascovirales</taxon>
        <taxon>Pimascovirales incertae sedis</taxon>
        <taxon>Marseilleviridae</taxon>
    </lineage>
</organism>
<sequence length="396" mass="45374">MADDWKNFPVINGKSFSKYEVSSMGQIRNKKSGYVFSNHPDSSGYVYNNFHDDEGNTKRTSVHNIVARVFLGEPETIDLTVDHINRDRADNRLVNLRWATTKQQAVNSNRSKCRAIGQPVIQYTMEMKEIKTWPNITAAAKELGIDNSGIGEVCKGKRNYAGGFKWTYERQDLEGEVWRDYEPMGIRVSNMGRIKPPHCHIVYGSKTGDYLTYGKSQKYVHVIIAEVFLPNLKKKPEVNHKDKDGTNNKLENLEWSTRRENIIHSHQTNSNPDRYSTAKAIKQYDLEGNLIGEYRSIGQASRQTECSASTISRMCLGNSENLKEYVFKYTNEDVLNRLATKCPNKVDLIDENGNVIETYESVRMAAFDLEISHISIYKNLCGNTKKTRDGHCFRYH</sequence>
<keyword evidence="2" id="KW-0540">Nuclease</keyword>
<dbReference type="InterPro" id="IPR003615">
    <property type="entry name" value="HNH_nuc"/>
</dbReference>
<dbReference type="Pfam" id="PF13392">
    <property type="entry name" value="HNH_3"/>
    <property type="match status" value="2"/>
</dbReference>
<dbReference type="Gene3D" id="1.10.10.10">
    <property type="entry name" value="Winged helix-like DNA-binding domain superfamily/Winged helix DNA-binding domain"/>
    <property type="match status" value="2"/>
</dbReference>
<dbReference type="InterPro" id="IPR010896">
    <property type="entry name" value="NUMOD1"/>
</dbReference>
<keyword evidence="2" id="KW-0255">Endonuclease</keyword>
<evidence type="ECO:0000259" key="1">
    <source>
        <dbReference type="SMART" id="SM00507"/>
    </source>
</evidence>
<dbReference type="InterPro" id="IPR003647">
    <property type="entry name" value="Intron_nuc_1_rpt"/>
</dbReference>
<dbReference type="InterPro" id="IPR036388">
    <property type="entry name" value="WH-like_DNA-bd_sf"/>
</dbReference>
<dbReference type="SMART" id="SM00507">
    <property type="entry name" value="HNHc"/>
    <property type="match status" value="2"/>
</dbReference>
<dbReference type="SUPFAM" id="SSF54060">
    <property type="entry name" value="His-Me finger endonucleases"/>
    <property type="match status" value="2"/>
</dbReference>
<name>A0A481YSE5_9VIRU</name>
<protein>
    <submittedName>
        <fullName evidence="2">HNH endonuclease</fullName>
    </submittedName>
</protein>
<dbReference type="SUPFAM" id="SSF64496">
    <property type="entry name" value="DNA-binding domain of intron-encoded endonucleases"/>
    <property type="match status" value="1"/>
</dbReference>
<dbReference type="Gene3D" id="3.90.75.20">
    <property type="match status" value="2"/>
</dbReference>